<dbReference type="EMBL" id="ACIP02000007">
    <property type="protein sequence ID" value="EEP27395.1"/>
    <property type="molecule type" value="Genomic_DNA"/>
</dbReference>
<sequence length="39" mass="4417">MALEPLYARIEKLSGMNEDAGGTYFPRHAPLQVRSQIKK</sequence>
<dbReference type="HOGENOM" id="CLU_3316956_0_0_9"/>
<name>C4GDB6_9FIRM</name>
<reference evidence="1" key="1">
    <citation type="submission" date="2009-04" db="EMBL/GenBank/DDBJ databases">
        <authorList>
            <person name="Weinstock G."/>
            <person name="Sodergren E."/>
            <person name="Clifton S."/>
            <person name="Fulton L."/>
            <person name="Fulton B."/>
            <person name="Courtney L."/>
            <person name="Fronick C."/>
            <person name="Harrison M."/>
            <person name="Strong C."/>
            <person name="Farmer C."/>
            <person name="Delahaunty K."/>
            <person name="Markovic C."/>
            <person name="Hall O."/>
            <person name="Minx P."/>
            <person name="Tomlinson C."/>
            <person name="Mitreva M."/>
            <person name="Nelson J."/>
            <person name="Hou S."/>
            <person name="Wollam A."/>
            <person name="Pepin K.H."/>
            <person name="Johnson M."/>
            <person name="Bhonagiri V."/>
            <person name="Nash W.E."/>
            <person name="Warren W."/>
            <person name="Chinwalla A."/>
            <person name="Mardis E.R."/>
            <person name="Wilson R.K."/>
        </authorList>
    </citation>
    <scope>NUCLEOTIDE SEQUENCE [LARGE SCALE GENOMIC DNA]</scope>
    <source>
        <strain evidence="1">DSM 14600</strain>
    </source>
</reference>
<evidence type="ECO:0000313" key="1">
    <source>
        <dbReference type="EMBL" id="EEP27395.1"/>
    </source>
</evidence>
<dbReference type="STRING" id="626523.GCWU000342_02089"/>
<organism evidence="1 2">
    <name type="scientific">Shuttleworthella satelles DSM 14600</name>
    <dbReference type="NCBI Taxonomy" id="626523"/>
    <lineage>
        <taxon>Bacteria</taxon>
        <taxon>Bacillati</taxon>
        <taxon>Bacillota</taxon>
        <taxon>Clostridia</taxon>
        <taxon>Lachnospirales</taxon>
        <taxon>Lachnospiraceae</taxon>
        <taxon>Shuttleworthella</taxon>
    </lineage>
</organism>
<protein>
    <submittedName>
        <fullName evidence="1">Uncharacterized protein</fullName>
    </submittedName>
</protein>
<comment type="caution">
    <text evidence="1">The sequence shown here is derived from an EMBL/GenBank/DDBJ whole genome shotgun (WGS) entry which is preliminary data.</text>
</comment>
<accession>C4GDB6</accession>
<proteinExistence type="predicted"/>
<dbReference type="AlphaFoldDB" id="C4GDB6"/>
<dbReference type="Proteomes" id="UP000003494">
    <property type="component" value="Unassembled WGS sequence"/>
</dbReference>
<evidence type="ECO:0000313" key="2">
    <source>
        <dbReference type="Proteomes" id="UP000003494"/>
    </source>
</evidence>
<gene>
    <name evidence="1" type="ORF">GCWU000342_02089</name>
</gene>
<keyword evidence="2" id="KW-1185">Reference proteome</keyword>